<dbReference type="PANTHER" id="PTHR10846">
    <property type="entry name" value="SODIUM/POTASSIUM/CALCIUM EXCHANGER"/>
    <property type="match status" value="1"/>
</dbReference>
<feature type="transmembrane region" description="Helical" evidence="5">
    <location>
        <begin position="230"/>
        <end position="250"/>
    </location>
</feature>
<organism evidence="7">
    <name type="scientific">Chlorobium chlorochromatii (strain CaD3)</name>
    <dbReference type="NCBI Taxonomy" id="340177"/>
    <lineage>
        <taxon>Bacteria</taxon>
        <taxon>Pseudomonadati</taxon>
        <taxon>Chlorobiota</taxon>
        <taxon>Chlorobiia</taxon>
        <taxon>Chlorobiales</taxon>
        <taxon>Chlorobiaceae</taxon>
        <taxon>Chlorobium/Pelodictyon group</taxon>
        <taxon>Chlorobium</taxon>
    </lineage>
</organism>
<feature type="transmembrane region" description="Helical" evidence="5">
    <location>
        <begin position="288"/>
        <end position="305"/>
    </location>
</feature>
<protein>
    <submittedName>
        <fullName evidence="7">K+-dependent Na+/Ca+ exchanger related-protein</fullName>
    </submittedName>
</protein>
<feature type="domain" description="Sodium/calcium exchanger membrane region" evidence="6">
    <location>
        <begin position="168"/>
        <end position="304"/>
    </location>
</feature>
<evidence type="ECO:0000256" key="5">
    <source>
        <dbReference type="SAM" id="Phobius"/>
    </source>
</evidence>
<dbReference type="EMBL" id="CP000108">
    <property type="protein sequence ID" value="ABB28213.1"/>
    <property type="molecule type" value="Genomic_DNA"/>
</dbReference>
<dbReference type="PANTHER" id="PTHR10846:SF8">
    <property type="entry name" value="INNER MEMBRANE PROTEIN YRBG"/>
    <property type="match status" value="1"/>
</dbReference>
<dbReference type="HOGENOM" id="CLU_007948_0_3_10"/>
<dbReference type="InterPro" id="IPR004481">
    <property type="entry name" value="K/Na/Ca-exchanger"/>
</dbReference>
<dbReference type="GO" id="GO:0006874">
    <property type="term" value="P:intracellular calcium ion homeostasis"/>
    <property type="evidence" value="ECO:0007669"/>
    <property type="project" value="TreeGrafter"/>
</dbReference>
<keyword evidence="3 5" id="KW-1133">Transmembrane helix</keyword>
<accession>Q3AS12</accession>
<sequence length="307" mass="32592">MEYLLLLLGIACAAFGGELFIRGAVGIAYAARIKPAIIGVTIAAFATSSPELSIAINAGASQHSSIALGDTLGSNIVNVSFILAVALLISPISVSKSTTQRDFTLALFVPIVSAVLLLDNELSRFDGAILLTLFIGWLIAAIVEAKKDRKKTLHQENVQTLRKYVLPTLIGLVMLFAAGNFIVTSATTIAKSFGVNDFLIGATIVALGTSVPELASTIMAKIRGHNDMSLGTILGSNIFNGLLIVATAALLNPITITFQEVLPTIAFGIAVLLFSYPYRNNTITRLQGGLLLMLYFAYLGVMIWTQT</sequence>
<gene>
    <name evidence="7" type="ordered locus">Cag_0950</name>
</gene>
<keyword evidence="2 5" id="KW-0812">Transmembrane</keyword>
<dbReference type="STRING" id="340177.Cag_0950"/>
<dbReference type="KEGG" id="cch:Cag_0950"/>
<dbReference type="eggNOG" id="COG0530">
    <property type="taxonomic scope" value="Bacteria"/>
</dbReference>
<dbReference type="Pfam" id="PF01699">
    <property type="entry name" value="Na_Ca_ex"/>
    <property type="match status" value="2"/>
</dbReference>
<dbReference type="NCBIfam" id="TIGR00367">
    <property type="entry name" value="calcium/sodium antiporter"/>
    <property type="match status" value="1"/>
</dbReference>
<feature type="transmembrane region" description="Helical" evidence="5">
    <location>
        <begin position="124"/>
        <end position="143"/>
    </location>
</feature>
<dbReference type="GO" id="GO:0005886">
    <property type="term" value="C:plasma membrane"/>
    <property type="evidence" value="ECO:0007669"/>
    <property type="project" value="TreeGrafter"/>
</dbReference>
<feature type="transmembrane region" description="Helical" evidence="5">
    <location>
        <begin position="72"/>
        <end position="90"/>
    </location>
</feature>
<feature type="transmembrane region" description="Helical" evidence="5">
    <location>
        <begin position="256"/>
        <end position="276"/>
    </location>
</feature>
<feature type="transmembrane region" description="Helical" evidence="5">
    <location>
        <begin position="198"/>
        <end position="218"/>
    </location>
</feature>
<name>Q3AS12_CHLCH</name>
<evidence type="ECO:0000313" key="7">
    <source>
        <dbReference type="EMBL" id="ABB28213.1"/>
    </source>
</evidence>
<dbReference type="GO" id="GO:0005262">
    <property type="term" value="F:calcium channel activity"/>
    <property type="evidence" value="ECO:0007669"/>
    <property type="project" value="TreeGrafter"/>
</dbReference>
<proteinExistence type="predicted"/>
<dbReference type="OrthoDB" id="9794225at2"/>
<dbReference type="InterPro" id="IPR004837">
    <property type="entry name" value="NaCa_Exmemb"/>
</dbReference>
<evidence type="ECO:0000256" key="4">
    <source>
        <dbReference type="ARBA" id="ARBA00023136"/>
    </source>
</evidence>
<dbReference type="GO" id="GO:0008273">
    <property type="term" value="F:calcium, potassium:sodium antiporter activity"/>
    <property type="evidence" value="ECO:0007669"/>
    <property type="project" value="TreeGrafter"/>
</dbReference>
<comment type="subcellular location">
    <subcellularLocation>
        <location evidence="1">Membrane</location>
        <topology evidence="1">Multi-pass membrane protein</topology>
    </subcellularLocation>
</comment>
<reference evidence="7" key="1">
    <citation type="submission" date="2005-08" db="EMBL/GenBank/DDBJ databases">
        <title>Complete sequence of Chlorobium chlorochromatii CaD3.</title>
        <authorList>
            <person name="Copeland A."/>
            <person name="Lucas S."/>
            <person name="Lapidus A."/>
            <person name="Barry K."/>
            <person name="Detter J.C."/>
            <person name="Glavina T."/>
            <person name="Hammon N."/>
            <person name="Israni S."/>
            <person name="Pitluck S."/>
            <person name="Bryant D."/>
            <person name="Schmutz J."/>
            <person name="Larimer F."/>
            <person name="Land M."/>
            <person name="Kyrpides N."/>
            <person name="Ivanova N."/>
            <person name="Richardson P."/>
        </authorList>
    </citation>
    <scope>NUCLEOTIDE SEQUENCE [LARGE SCALE GENOMIC DNA]</scope>
    <source>
        <strain evidence="7">CaD3</strain>
    </source>
</reference>
<dbReference type="Gene3D" id="1.20.1420.30">
    <property type="entry name" value="NCX, central ion-binding region"/>
    <property type="match status" value="1"/>
</dbReference>
<dbReference type="InterPro" id="IPR044880">
    <property type="entry name" value="NCX_ion-bd_dom_sf"/>
</dbReference>
<evidence type="ECO:0000256" key="3">
    <source>
        <dbReference type="ARBA" id="ARBA00022989"/>
    </source>
</evidence>
<keyword evidence="4 5" id="KW-0472">Membrane</keyword>
<evidence type="ECO:0000256" key="1">
    <source>
        <dbReference type="ARBA" id="ARBA00004141"/>
    </source>
</evidence>
<evidence type="ECO:0000259" key="6">
    <source>
        <dbReference type="Pfam" id="PF01699"/>
    </source>
</evidence>
<dbReference type="AlphaFoldDB" id="Q3AS12"/>
<evidence type="ECO:0000256" key="2">
    <source>
        <dbReference type="ARBA" id="ARBA00022692"/>
    </source>
</evidence>
<feature type="transmembrane region" description="Helical" evidence="5">
    <location>
        <begin position="164"/>
        <end position="186"/>
    </location>
</feature>
<feature type="domain" description="Sodium/calcium exchanger membrane region" evidence="6">
    <location>
        <begin position="3"/>
        <end position="142"/>
    </location>
</feature>